<dbReference type="InterPro" id="IPR013087">
    <property type="entry name" value="Znf_C2H2_type"/>
</dbReference>
<reference evidence="2" key="1">
    <citation type="submission" date="2015-11" db="EMBL/GenBank/DDBJ databases">
        <title>De novo transcriptome assembly of four potential Pierce s Disease insect vectors from Arizona vineyards.</title>
        <authorList>
            <person name="Tassone E.E."/>
        </authorList>
    </citation>
    <scope>NUCLEOTIDE SEQUENCE</scope>
</reference>
<dbReference type="SMART" id="SM00355">
    <property type="entry name" value="ZnF_C2H2"/>
    <property type="match status" value="3"/>
</dbReference>
<dbReference type="EMBL" id="GEBQ01020665">
    <property type="protein sequence ID" value="JAT19312.1"/>
    <property type="molecule type" value="Transcribed_RNA"/>
</dbReference>
<accession>A0A1B6L6G8</accession>
<organism evidence="2">
    <name type="scientific">Graphocephala atropunctata</name>
    <dbReference type="NCBI Taxonomy" id="36148"/>
    <lineage>
        <taxon>Eukaryota</taxon>
        <taxon>Metazoa</taxon>
        <taxon>Ecdysozoa</taxon>
        <taxon>Arthropoda</taxon>
        <taxon>Hexapoda</taxon>
        <taxon>Insecta</taxon>
        <taxon>Pterygota</taxon>
        <taxon>Neoptera</taxon>
        <taxon>Paraneoptera</taxon>
        <taxon>Hemiptera</taxon>
        <taxon>Auchenorrhyncha</taxon>
        <taxon>Membracoidea</taxon>
        <taxon>Cicadellidae</taxon>
        <taxon>Cicadellinae</taxon>
        <taxon>Cicadellini</taxon>
        <taxon>Graphocephala</taxon>
    </lineage>
</organism>
<dbReference type="AlphaFoldDB" id="A0A1B6L6G8"/>
<evidence type="ECO:0000313" key="2">
    <source>
        <dbReference type="EMBL" id="JAT19312.1"/>
    </source>
</evidence>
<evidence type="ECO:0000259" key="1">
    <source>
        <dbReference type="SMART" id="SM00355"/>
    </source>
</evidence>
<dbReference type="Gene3D" id="3.30.160.60">
    <property type="entry name" value="Classic Zinc Finger"/>
    <property type="match status" value="1"/>
</dbReference>
<sequence length="124" mass="14958">YKRECSLRVHLQFECWMFQCPKCFFKSNDEYKIRDHAKTCKGKKNNLLSCHVCERSYSSEKLLRKHLFKECGREDIPCEYCPGKFKWHHQHLKHMFDKHMEKMESPSDVLDMGKHMDKCLPSQA</sequence>
<feature type="domain" description="C2H2-type" evidence="1">
    <location>
        <begin position="18"/>
        <end position="38"/>
    </location>
</feature>
<name>A0A1B6L6G8_9HEMI</name>
<feature type="domain" description="C2H2-type" evidence="1">
    <location>
        <begin position="76"/>
        <end position="99"/>
    </location>
</feature>
<gene>
    <name evidence="2" type="ORF">g.6649</name>
</gene>
<proteinExistence type="predicted"/>
<feature type="non-terminal residue" evidence="2">
    <location>
        <position position="1"/>
    </location>
</feature>
<feature type="domain" description="C2H2-type" evidence="1">
    <location>
        <begin position="48"/>
        <end position="68"/>
    </location>
</feature>
<protein>
    <recommendedName>
        <fullName evidence="1">C2H2-type domain-containing protein</fullName>
    </recommendedName>
</protein>